<protein>
    <submittedName>
        <fullName evidence="3">Rhodanese-like domain-containing protein 15, chloroplastic</fullName>
    </submittedName>
</protein>
<feature type="chain" id="PRO_5008900597" evidence="1">
    <location>
        <begin position="27"/>
        <end position="184"/>
    </location>
</feature>
<proteinExistence type="predicted"/>
<accession>A0A1D1YYX5</accession>
<sequence>MAAACCRVSSRFSLSLLLSSAPLSRLVLPPESPLISASRKPVIPEIPTVGPRGHRAGFGSSTIDGNPESVGVPGSVPVCVAHELLRAGHRYLDVRTPEEFGAGHPVGAANIPYMWKVGSGMMKNQKFLEEVSSIFGKDDKIIVGCRSGKRSLMAATDLMSAGFTGVTDVAGGYSAWMQNGLPSE</sequence>
<feature type="domain" description="Rhodanese" evidence="2">
    <location>
        <begin position="85"/>
        <end position="184"/>
    </location>
</feature>
<evidence type="ECO:0000259" key="2">
    <source>
        <dbReference type="PROSITE" id="PS50206"/>
    </source>
</evidence>
<dbReference type="CDD" id="cd00158">
    <property type="entry name" value="RHOD"/>
    <property type="match status" value="1"/>
</dbReference>
<dbReference type="Gene3D" id="3.40.250.10">
    <property type="entry name" value="Rhodanese-like domain"/>
    <property type="match status" value="1"/>
</dbReference>
<dbReference type="PROSITE" id="PS50206">
    <property type="entry name" value="RHODANESE_3"/>
    <property type="match status" value="1"/>
</dbReference>
<dbReference type="InterPro" id="IPR052367">
    <property type="entry name" value="Thiosulfate_ST/Rhodanese-like"/>
</dbReference>
<gene>
    <name evidence="3" type="primary">STR15_1</name>
    <name evidence="3" type="ORF">g.15096</name>
</gene>
<dbReference type="SUPFAM" id="SSF52821">
    <property type="entry name" value="Rhodanese/Cell cycle control phosphatase"/>
    <property type="match status" value="1"/>
</dbReference>
<dbReference type="PANTHER" id="PTHR45431">
    <property type="entry name" value="RHODANESE-LIKE DOMAIN-CONTAINING PROTEIN 15, CHLOROPLASTIC"/>
    <property type="match status" value="1"/>
</dbReference>
<feature type="signal peptide" evidence="1">
    <location>
        <begin position="1"/>
        <end position="26"/>
    </location>
</feature>
<dbReference type="PANTHER" id="PTHR45431:SF3">
    <property type="entry name" value="RHODANESE-LIKE DOMAIN-CONTAINING PROTEIN 15, CHLOROPLASTIC"/>
    <property type="match status" value="1"/>
</dbReference>
<dbReference type="Pfam" id="PF00581">
    <property type="entry name" value="Rhodanese"/>
    <property type="match status" value="1"/>
</dbReference>
<keyword evidence="1" id="KW-0732">Signal</keyword>
<evidence type="ECO:0000256" key="1">
    <source>
        <dbReference type="SAM" id="SignalP"/>
    </source>
</evidence>
<dbReference type="InterPro" id="IPR036873">
    <property type="entry name" value="Rhodanese-like_dom_sf"/>
</dbReference>
<reference evidence="3" key="1">
    <citation type="submission" date="2015-07" db="EMBL/GenBank/DDBJ databases">
        <title>Transcriptome Assembly of Anthurium amnicola.</title>
        <authorList>
            <person name="Suzuki J."/>
        </authorList>
    </citation>
    <scope>NUCLEOTIDE SEQUENCE</scope>
</reference>
<organism evidence="3">
    <name type="scientific">Anthurium amnicola</name>
    <dbReference type="NCBI Taxonomy" id="1678845"/>
    <lineage>
        <taxon>Eukaryota</taxon>
        <taxon>Viridiplantae</taxon>
        <taxon>Streptophyta</taxon>
        <taxon>Embryophyta</taxon>
        <taxon>Tracheophyta</taxon>
        <taxon>Spermatophyta</taxon>
        <taxon>Magnoliopsida</taxon>
        <taxon>Liliopsida</taxon>
        <taxon>Araceae</taxon>
        <taxon>Pothoideae</taxon>
        <taxon>Potheae</taxon>
        <taxon>Anthurium</taxon>
    </lineage>
</organism>
<evidence type="ECO:0000313" key="3">
    <source>
        <dbReference type="EMBL" id="JAT59834.1"/>
    </source>
</evidence>
<dbReference type="SMART" id="SM00450">
    <property type="entry name" value="RHOD"/>
    <property type="match status" value="1"/>
</dbReference>
<dbReference type="AlphaFoldDB" id="A0A1D1YYX5"/>
<dbReference type="InterPro" id="IPR001763">
    <property type="entry name" value="Rhodanese-like_dom"/>
</dbReference>
<dbReference type="EMBL" id="GDJX01008102">
    <property type="protein sequence ID" value="JAT59834.1"/>
    <property type="molecule type" value="Transcribed_RNA"/>
</dbReference>
<name>A0A1D1YYX5_9ARAE</name>